<keyword evidence="4" id="KW-1003">Cell membrane</keyword>
<dbReference type="PANTHER" id="PTHR33529">
    <property type="entry name" value="SLR0882 PROTEIN-RELATED"/>
    <property type="match status" value="1"/>
</dbReference>
<evidence type="ECO:0000313" key="10">
    <source>
        <dbReference type="EMBL" id="MDT0498768.1"/>
    </source>
</evidence>
<keyword evidence="5 9" id="KW-0812">Transmembrane</keyword>
<comment type="subcellular location">
    <subcellularLocation>
        <location evidence="2">Cell membrane</location>
        <topology evidence="2">Multi-pass membrane protein</topology>
    </subcellularLocation>
</comment>
<dbReference type="RefSeq" id="WP_311366180.1">
    <property type="nucleotide sequence ID" value="NZ_JAVRIC010000026.1"/>
</dbReference>
<organism evidence="10 11">
    <name type="scientific">Banduia mediterranea</name>
    <dbReference type="NCBI Taxonomy" id="3075609"/>
    <lineage>
        <taxon>Bacteria</taxon>
        <taxon>Pseudomonadati</taxon>
        <taxon>Pseudomonadota</taxon>
        <taxon>Gammaproteobacteria</taxon>
        <taxon>Nevskiales</taxon>
        <taxon>Algiphilaceae</taxon>
        <taxon>Banduia</taxon>
    </lineage>
</organism>
<evidence type="ECO:0000256" key="4">
    <source>
        <dbReference type="ARBA" id="ARBA00022475"/>
    </source>
</evidence>
<dbReference type="Pfam" id="PF03739">
    <property type="entry name" value="LptF_LptG"/>
    <property type="match status" value="1"/>
</dbReference>
<comment type="function">
    <text evidence="1">Part of the ABC transporter complex LptBFG involved in the translocation of lipopolysaccharide (LPS) from the inner membrane to the outer membrane.</text>
</comment>
<evidence type="ECO:0000256" key="5">
    <source>
        <dbReference type="ARBA" id="ARBA00022692"/>
    </source>
</evidence>
<gene>
    <name evidence="10" type="ORF">RM530_15570</name>
</gene>
<accession>A0ABU2WLK7</accession>
<feature type="transmembrane region" description="Helical" evidence="9">
    <location>
        <begin position="100"/>
        <end position="120"/>
    </location>
</feature>
<feature type="transmembrane region" description="Helical" evidence="9">
    <location>
        <begin position="61"/>
        <end position="80"/>
    </location>
</feature>
<dbReference type="Proteomes" id="UP001254608">
    <property type="component" value="Unassembled WGS sequence"/>
</dbReference>
<dbReference type="PANTHER" id="PTHR33529:SF6">
    <property type="entry name" value="YJGP_YJGQ FAMILY PERMEASE"/>
    <property type="match status" value="1"/>
</dbReference>
<feature type="transmembrane region" description="Helical" evidence="9">
    <location>
        <begin position="12"/>
        <end position="30"/>
    </location>
</feature>
<evidence type="ECO:0000256" key="6">
    <source>
        <dbReference type="ARBA" id="ARBA00022989"/>
    </source>
</evidence>
<reference evidence="10 11" key="1">
    <citation type="submission" date="2023-09" db="EMBL/GenBank/DDBJ databases">
        <authorList>
            <person name="Rey-Velasco X."/>
        </authorList>
    </citation>
    <scope>NUCLEOTIDE SEQUENCE [LARGE SCALE GENOMIC DNA]</scope>
    <source>
        <strain evidence="10 11">W345</strain>
    </source>
</reference>
<name>A0ABU2WLK7_9GAMM</name>
<evidence type="ECO:0000256" key="3">
    <source>
        <dbReference type="ARBA" id="ARBA00007725"/>
    </source>
</evidence>
<dbReference type="InterPro" id="IPR005495">
    <property type="entry name" value="LptG/LptF_permease"/>
</dbReference>
<proteinExistence type="inferred from homology"/>
<evidence type="ECO:0000256" key="1">
    <source>
        <dbReference type="ARBA" id="ARBA00002265"/>
    </source>
</evidence>
<evidence type="ECO:0000256" key="2">
    <source>
        <dbReference type="ARBA" id="ARBA00004651"/>
    </source>
</evidence>
<sequence>MPNRLDFYTLRLFAGPFALALATLLLAQLLERLLRLFDLAASAGAPLSTVLLMAANLVPHYLGLAVPMAFTAAIFMAVARLGDDNELDVMLATGRSIARIAVPFFGVAILLSLLSLYLFASLQPLSRYGYHLAMDAALHTGWDAKIEDRRFIDTGKGLVFTAKTVDADGRGLEDIFVEHIDAGREQITTAPRGRLVPSDDGTRLLLTLEDGLIVREESAQRLSTLSFQRALIDEDFTPAAPPFRTRGDSVRERTLAELRQDMRSSGARGEAAAEFHGRLARALVLPLLPLFALPLGMASKRGRRAPGVVFASLALLALNHAMQFGESLAESGRADALPAVWTPPLVFAGLGLWLFRSSLAWPGDNPVTRALAAIEAGFEGIIGGLRPRRRRRPA</sequence>
<comment type="similarity">
    <text evidence="3">Belongs to the LptF/LptG family.</text>
</comment>
<evidence type="ECO:0000256" key="9">
    <source>
        <dbReference type="SAM" id="Phobius"/>
    </source>
</evidence>
<protein>
    <submittedName>
        <fullName evidence="10">LptF/LptG family permease</fullName>
    </submittedName>
</protein>
<keyword evidence="11" id="KW-1185">Reference proteome</keyword>
<comment type="caution">
    <text evidence="10">The sequence shown here is derived from an EMBL/GenBank/DDBJ whole genome shotgun (WGS) entry which is preliminary data.</text>
</comment>
<keyword evidence="6 9" id="KW-1133">Transmembrane helix</keyword>
<evidence type="ECO:0000256" key="7">
    <source>
        <dbReference type="ARBA" id="ARBA00023136"/>
    </source>
</evidence>
<dbReference type="EMBL" id="JAVRIC010000026">
    <property type="protein sequence ID" value="MDT0498768.1"/>
    <property type="molecule type" value="Genomic_DNA"/>
</dbReference>
<keyword evidence="7 9" id="KW-0472">Membrane</keyword>
<evidence type="ECO:0000313" key="11">
    <source>
        <dbReference type="Proteomes" id="UP001254608"/>
    </source>
</evidence>
<evidence type="ECO:0000256" key="8">
    <source>
        <dbReference type="ARBA" id="ARBA00026081"/>
    </source>
</evidence>
<comment type="subunit">
    <text evidence="8">Component of the lipopolysaccharide transport and assembly complex. The LptBFG transporter is composed of two ATP-binding proteins (LptB) and two transmembrane proteins (LptF and LptG).</text>
</comment>